<evidence type="ECO:0000256" key="2">
    <source>
        <dbReference type="SAM" id="Phobius"/>
    </source>
</evidence>
<evidence type="ECO:0000256" key="1">
    <source>
        <dbReference type="SAM" id="MobiDB-lite"/>
    </source>
</evidence>
<feature type="region of interest" description="Disordered" evidence="1">
    <location>
        <begin position="270"/>
        <end position="297"/>
    </location>
</feature>
<dbReference type="AlphaFoldDB" id="A0AB73FF35"/>
<name>A0AB73FF35_ACIBA</name>
<protein>
    <submittedName>
        <fullName evidence="4">Zonular occludens toxin</fullName>
    </submittedName>
</protein>
<dbReference type="Pfam" id="PF05707">
    <property type="entry name" value="Zot"/>
    <property type="match status" value="1"/>
</dbReference>
<reference evidence="4 5" key="1">
    <citation type="submission" date="2015-10" db="EMBL/GenBank/DDBJ databases">
        <title>The utility of whole genome sequencing in characterizing Acinetobacter epidemiology and analyzing hospital outbreaks.</title>
        <authorList>
            <person name="Ozer E.A."/>
            <person name="Fitzpatrick M.A."/>
            <person name="Hauser A.R."/>
        </authorList>
    </citation>
    <scope>NUCLEOTIDE SEQUENCE [LARGE SCALE GENOMIC DNA]</scope>
    <source>
        <strain evidence="4 5">ABBL059</strain>
    </source>
</reference>
<gene>
    <name evidence="4" type="ORF">APD06_14970</name>
</gene>
<proteinExistence type="predicted"/>
<dbReference type="InterPro" id="IPR008900">
    <property type="entry name" value="Zot_N"/>
</dbReference>
<dbReference type="Gene3D" id="3.40.50.300">
    <property type="entry name" value="P-loop containing nucleotide triphosphate hydrolases"/>
    <property type="match status" value="1"/>
</dbReference>
<comment type="caution">
    <text evidence="4">The sequence shown here is derived from an EMBL/GenBank/DDBJ whole genome shotgun (WGS) entry which is preliminary data.</text>
</comment>
<accession>A0AB73FF35</accession>
<sequence length="297" mass="34168">MLTLISATPGSGKTLKAVELIYEHLNKGYVVYSNILGLKVPGVIKIDSDCDWRDLDHFRRTNPGMEKTPIAVFYDEAHEHPAFSEKDLLKNYYIDRTDYDFEIDFINIDDSLTATQKKQKIDDVNKRYKRALDDKKESIRDIGYALSMHRHFGFDIFLITQSPKKLAAHILADVGTQLHLRRVFKMKRATIYEFPEAHATVYKSIRDDAINKTIWKFPKHLYGSYTSTEVDTHKSSIPLKYIVILLLVFVVAPAYVFRSFYFDPLFGSKEKESSDVINPSSNSSQPANKVDKVDKVD</sequence>
<keyword evidence="2" id="KW-0472">Membrane</keyword>
<dbReference type="RefSeq" id="WP_057692655.1">
    <property type="nucleotide sequence ID" value="NZ_LLFE01000052.1"/>
</dbReference>
<feature type="non-terminal residue" evidence="4">
    <location>
        <position position="297"/>
    </location>
</feature>
<organism evidence="4 5">
    <name type="scientific">Acinetobacter baumannii</name>
    <dbReference type="NCBI Taxonomy" id="470"/>
    <lineage>
        <taxon>Bacteria</taxon>
        <taxon>Pseudomonadati</taxon>
        <taxon>Pseudomonadota</taxon>
        <taxon>Gammaproteobacteria</taxon>
        <taxon>Moraxellales</taxon>
        <taxon>Moraxellaceae</taxon>
        <taxon>Acinetobacter</taxon>
        <taxon>Acinetobacter calcoaceticus/baumannii complex</taxon>
    </lineage>
</organism>
<dbReference type="Proteomes" id="UP000051322">
    <property type="component" value="Unassembled WGS sequence"/>
</dbReference>
<keyword evidence="2" id="KW-0812">Transmembrane</keyword>
<evidence type="ECO:0000259" key="3">
    <source>
        <dbReference type="Pfam" id="PF05707"/>
    </source>
</evidence>
<feature type="compositionally biased region" description="Low complexity" evidence="1">
    <location>
        <begin position="275"/>
        <end position="284"/>
    </location>
</feature>
<evidence type="ECO:0000313" key="4">
    <source>
        <dbReference type="EMBL" id="KQD19444.1"/>
    </source>
</evidence>
<keyword evidence="2" id="KW-1133">Transmembrane helix</keyword>
<feature type="transmembrane region" description="Helical" evidence="2">
    <location>
        <begin position="241"/>
        <end position="261"/>
    </location>
</feature>
<dbReference type="InterPro" id="IPR027417">
    <property type="entry name" value="P-loop_NTPase"/>
</dbReference>
<dbReference type="EMBL" id="LLFE01000052">
    <property type="protein sequence ID" value="KQD19444.1"/>
    <property type="molecule type" value="Genomic_DNA"/>
</dbReference>
<feature type="domain" description="Zona occludens toxin N-terminal" evidence="3">
    <location>
        <begin position="2"/>
        <end position="228"/>
    </location>
</feature>
<evidence type="ECO:0000313" key="5">
    <source>
        <dbReference type="Proteomes" id="UP000051322"/>
    </source>
</evidence>